<proteinExistence type="inferred from homology"/>
<dbReference type="PRINTS" id="PR00812">
    <property type="entry name" value="BCTERIALGSPF"/>
</dbReference>
<dbReference type="GO" id="GO:0005886">
    <property type="term" value="C:plasma membrane"/>
    <property type="evidence" value="ECO:0007669"/>
    <property type="project" value="UniProtKB-SubCell"/>
</dbReference>
<feature type="transmembrane region" description="Helical" evidence="8">
    <location>
        <begin position="341"/>
        <end position="361"/>
    </location>
</feature>
<organism evidence="10 11">
    <name type="scientific">Botrimarina colliarenosi</name>
    <dbReference type="NCBI Taxonomy" id="2528001"/>
    <lineage>
        <taxon>Bacteria</taxon>
        <taxon>Pseudomonadati</taxon>
        <taxon>Planctomycetota</taxon>
        <taxon>Planctomycetia</taxon>
        <taxon>Pirellulales</taxon>
        <taxon>Lacipirellulaceae</taxon>
        <taxon>Botrimarina</taxon>
    </lineage>
</organism>
<evidence type="ECO:0000256" key="5">
    <source>
        <dbReference type="ARBA" id="ARBA00022692"/>
    </source>
</evidence>
<accession>A0A5C6AL10</accession>
<feature type="domain" description="Type II secretion system protein GspF" evidence="9">
    <location>
        <begin position="76"/>
        <end position="199"/>
    </location>
</feature>
<reference evidence="10 11" key="1">
    <citation type="submission" date="2019-02" db="EMBL/GenBank/DDBJ databases">
        <title>Deep-cultivation of Planctomycetes and their phenomic and genomic characterization uncovers novel biology.</title>
        <authorList>
            <person name="Wiegand S."/>
            <person name="Jogler M."/>
            <person name="Boedeker C."/>
            <person name="Pinto D."/>
            <person name="Vollmers J."/>
            <person name="Rivas-Marin E."/>
            <person name="Kohn T."/>
            <person name="Peeters S.H."/>
            <person name="Heuer A."/>
            <person name="Rast P."/>
            <person name="Oberbeckmann S."/>
            <person name="Bunk B."/>
            <person name="Jeske O."/>
            <person name="Meyerdierks A."/>
            <person name="Storesund J.E."/>
            <person name="Kallscheuer N."/>
            <person name="Luecker S."/>
            <person name="Lage O.M."/>
            <person name="Pohl T."/>
            <person name="Merkel B.J."/>
            <person name="Hornburger P."/>
            <person name="Mueller R.-W."/>
            <person name="Bruemmer F."/>
            <person name="Labrenz M."/>
            <person name="Spormann A.M."/>
            <person name="Op Den Camp H."/>
            <person name="Overmann J."/>
            <person name="Amann R."/>
            <person name="Jetten M.S.M."/>
            <person name="Mascher T."/>
            <person name="Medema M.H."/>
            <person name="Devos D.P."/>
            <person name="Kaster A.-K."/>
            <person name="Ovreas L."/>
            <person name="Rohde M."/>
            <person name="Galperin M.Y."/>
            <person name="Jogler C."/>
        </authorList>
    </citation>
    <scope>NUCLEOTIDE SEQUENCE [LARGE SCALE GENOMIC DNA]</scope>
    <source>
        <strain evidence="10 11">Pla108</strain>
    </source>
</reference>
<dbReference type="InterPro" id="IPR042094">
    <property type="entry name" value="T2SS_GspF_sf"/>
</dbReference>
<evidence type="ECO:0000256" key="8">
    <source>
        <dbReference type="SAM" id="Phobius"/>
    </source>
</evidence>
<feature type="domain" description="Type II secretion system protein GspF" evidence="9">
    <location>
        <begin position="280"/>
        <end position="343"/>
    </location>
</feature>
<evidence type="ECO:0000259" key="9">
    <source>
        <dbReference type="Pfam" id="PF00482"/>
    </source>
</evidence>
<feature type="domain" description="Type II secretion system protein GspF" evidence="9">
    <location>
        <begin position="366"/>
        <end position="433"/>
    </location>
</feature>
<dbReference type="RefSeq" id="WP_146443384.1">
    <property type="nucleotide sequence ID" value="NZ_SJPR01000001.1"/>
</dbReference>
<keyword evidence="11" id="KW-1185">Reference proteome</keyword>
<dbReference type="InterPro" id="IPR018076">
    <property type="entry name" value="T2SS_GspF_dom"/>
</dbReference>
<keyword evidence="4" id="KW-0997">Cell inner membrane</keyword>
<dbReference type="FunFam" id="1.20.81.30:FF:000001">
    <property type="entry name" value="Type II secretion system protein F"/>
    <property type="match status" value="1"/>
</dbReference>
<comment type="similarity">
    <text evidence="2">Belongs to the GSP F family.</text>
</comment>
<evidence type="ECO:0000313" key="11">
    <source>
        <dbReference type="Proteomes" id="UP000317421"/>
    </source>
</evidence>
<evidence type="ECO:0000256" key="1">
    <source>
        <dbReference type="ARBA" id="ARBA00004429"/>
    </source>
</evidence>
<name>A0A5C6AL10_9BACT</name>
<dbReference type="PANTHER" id="PTHR30012:SF0">
    <property type="entry name" value="TYPE II SECRETION SYSTEM PROTEIN F-RELATED"/>
    <property type="match status" value="1"/>
</dbReference>
<dbReference type="Pfam" id="PF00482">
    <property type="entry name" value="T2SSF"/>
    <property type="match status" value="3"/>
</dbReference>
<evidence type="ECO:0000313" key="10">
    <source>
        <dbReference type="EMBL" id="TWT99948.1"/>
    </source>
</evidence>
<evidence type="ECO:0000256" key="4">
    <source>
        <dbReference type="ARBA" id="ARBA00022519"/>
    </source>
</evidence>
<feature type="transmembrane region" description="Helical" evidence="8">
    <location>
        <begin position="229"/>
        <end position="247"/>
    </location>
</feature>
<evidence type="ECO:0000256" key="2">
    <source>
        <dbReference type="ARBA" id="ARBA00005745"/>
    </source>
</evidence>
<sequence>MPTFQFEAMDATGAEIKDVIEAPTEEEAQATIRQMGYFVTKINVKKIRKKSESAGPKKKNRGLVIGGVKSRDLTTFTRQLSILQDAGLPILRSLRILAEQAKPGRLKYSLEDTCEEIEGGSTLSEAMSKSPKCFDRLYVNMIKAGEAGGALELILQRLADFKERSESLKRKIKGAMIYPVVVVTVAVGILTFIMIFIVPAFREIFDDFGLDLPIATEFLVAFSEWTVNYWYLIPGVPVSVWLFIKLLRKFKHGRIGWDQFIIKVPIFGPLIEQNVLARTTRTLGTLIASGVPILEALNITRDTSGNAVFENMFQKISDAIREGEAIAAPMKENSVPGFHPVAALFWFCFVGGPIGLLLYLLKFRQRVVDDLVVNMVDVGEETGELDTMLYKIADVYDEMVAVRTDSLTKLLEPLLVIFLGGAVGFIVVSLFLPLVKLIEGLT</sequence>
<dbReference type="Proteomes" id="UP000317421">
    <property type="component" value="Unassembled WGS sequence"/>
</dbReference>
<gene>
    <name evidence="10" type="primary">epsF_1</name>
    <name evidence="10" type="ORF">Pla108_08920</name>
</gene>
<feature type="transmembrane region" description="Helical" evidence="8">
    <location>
        <begin position="414"/>
        <end position="435"/>
    </location>
</feature>
<dbReference type="Gene3D" id="1.20.81.30">
    <property type="entry name" value="Type II secretion system (T2SS), domain F"/>
    <property type="match status" value="2"/>
</dbReference>
<feature type="transmembrane region" description="Helical" evidence="8">
    <location>
        <begin position="177"/>
        <end position="201"/>
    </location>
</feature>
<evidence type="ECO:0000256" key="7">
    <source>
        <dbReference type="ARBA" id="ARBA00023136"/>
    </source>
</evidence>
<dbReference type="InterPro" id="IPR003004">
    <property type="entry name" value="GspF/PilC"/>
</dbReference>
<comment type="caution">
    <text evidence="10">The sequence shown here is derived from an EMBL/GenBank/DDBJ whole genome shotgun (WGS) entry which is preliminary data.</text>
</comment>
<keyword evidence="6 8" id="KW-1133">Transmembrane helix</keyword>
<evidence type="ECO:0000256" key="6">
    <source>
        <dbReference type="ARBA" id="ARBA00022989"/>
    </source>
</evidence>
<dbReference type="OrthoDB" id="9805682at2"/>
<comment type="subcellular location">
    <subcellularLocation>
        <location evidence="1">Cell inner membrane</location>
        <topology evidence="1">Multi-pass membrane protein</topology>
    </subcellularLocation>
</comment>
<dbReference type="AlphaFoldDB" id="A0A5C6AL10"/>
<evidence type="ECO:0000256" key="3">
    <source>
        <dbReference type="ARBA" id="ARBA00022475"/>
    </source>
</evidence>
<keyword evidence="7 8" id="KW-0472">Membrane</keyword>
<dbReference type="PANTHER" id="PTHR30012">
    <property type="entry name" value="GENERAL SECRETION PATHWAY PROTEIN"/>
    <property type="match status" value="1"/>
</dbReference>
<keyword evidence="3" id="KW-1003">Cell membrane</keyword>
<protein>
    <submittedName>
        <fullName evidence="10">Type II secretion system protein F</fullName>
    </submittedName>
</protein>
<dbReference type="EMBL" id="SJPR01000001">
    <property type="protein sequence ID" value="TWT99948.1"/>
    <property type="molecule type" value="Genomic_DNA"/>
</dbReference>
<keyword evidence="5 8" id="KW-0812">Transmembrane</keyword>